<dbReference type="RefSeq" id="XP_047774076.1">
    <property type="nucleotide sequence ID" value="XM_047925042.1"/>
</dbReference>
<dbReference type="InterPro" id="IPR032675">
    <property type="entry name" value="LRR_dom_sf"/>
</dbReference>
<accession>A0ABQ8K243</accession>
<evidence type="ECO:0000313" key="2">
    <source>
        <dbReference type="Proteomes" id="UP000814176"/>
    </source>
</evidence>
<dbReference type="GeneID" id="72005774"/>
<gene>
    <name evidence="1" type="ORF">C8Q71DRAFT_784702</name>
</gene>
<protein>
    <recommendedName>
        <fullName evidence="3">Leucine rich repeat (LRR) protein</fullName>
    </recommendedName>
</protein>
<sequence length="554" mass="62700">MNGIAHKALRMDDILHAIFKSDAWLQFKDEDDRRRNFARIARTCKAFSHYAVPAVWRSLPSLHPLLSLLAPLRLDRTDEEWLESDHYESGDPPERNKGYSWVFDAPFAPGSVARFQEHAAFVHALNIHRFPRLDSSIFFALEYAGLYGPLLTALKILDCQTSPFMWEAIKWVAGPSLRSLSCNLRLETIDTPDDYLILAAAPGEAHRMERLLRDFKSSSPLLDTLCVSDDDLEWDLSQIVPAFTNLQNLDLSECRFGRITIESLLSLDALPHLHTLRLPRIPLIVGQRASVPSSVSRLENLHIAGSTLSIAQIMQTIHPSHLRLISISGFFDYSAIARDVLEPVCIRCAGTLKEVRLHCDGDYPNDHSLALMDVLQPFVPARSIHTFAMYIQGNSPSVPDADLRTLAQLWPALRVFELGSSNGPYMTEKPSLQAMVDLAHACPELEEISLPCAVWPTIDEKPEDEERYATHCRSNNVKVVRVGYIWTTVNGHDDPARSKDIRGIARMSNHLFPALEVRRSREMPRLKHEFSEFNSRRGMWSLVLDAIEDMRGGR</sequence>
<name>A0ABQ8K243_9APHY</name>
<reference evidence="1 2" key="1">
    <citation type="journal article" date="2021" name="Environ. Microbiol.">
        <title>Gene family expansions and transcriptome signatures uncover fungal adaptations to wood decay.</title>
        <authorList>
            <person name="Hage H."/>
            <person name="Miyauchi S."/>
            <person name="Viragh M."/>
            <person name="Drula E."/>
            <person name="Min B."/>
            <person name="Chaduli D."/>
            <person name="Navarro D."/>
            <person name="Favel A."/>
            <person name="Norest M."/>
            <person name="Lesage-Meessen L."/>
            <person name="Balint B."/>
            <person name="Merenyi Z."/>
            <person name="de Eugenio L."/>
            <person name="Morin E."/>
            <person name="Martinez A.T."/>
            <person name="Baldrian P."/>
            <person name="Stursova M."/>
            <person name="Martinez M.J."/>
            <person name="Novotny C."/>
            <person name="Magnuson J.K."/>
            <person name="Spatafora J.W."/>
            <person name="Maurice S."/>
            <person name="Pangilinan J."/>
            <person name="Andreopoulos W."/>
            <person name="LaButti K."/>
            <person name="Hundley H."/>
            <person name="Na H."/>
            <person name="Kuo A."/>
            <person name="Barry K."/>
            <person name="Lipzen A."/>
            <person name="Henrissat B."/>
            <person name="Riley R."/>
            <person name="Ahrendt S."/>
            <person name="Nagy L.G."/>
            <person name="Grigoriev I.V."/>
            <person name="Martin F."/>
            <person name="Rosso M.N."/>
        </authorList>
    </citation>
    <scope>NUCLEOTIDE SEQUENCE [LARGE SCALE GENOMIC DNA]</scope>
    <source>
        <strain evidence="1 2">CIRM-BRFM 1785</strain>
    </source>
</reference>
<keyword evidence="2" id="KW-1185">Reference proteome</keyword>
<dbReference type="EMBL" id="JADCUA010000029">
    <property type="protein sequence ID" value="KAH9830815.1"/>
    <property type="molecule type" value="Genomic_DNA"/>
</dbReference>
<evidence type="ECO:0008006" key="3">
    <source>
        <dbReference type="Google" id="ProtNLM"/>
    </source>
</evidence>
<comment type="caution">
    <text evidence="1">The sequence shown here is derived from an EMBL/GenBank/DDBJ whole genome shotgun (WGS) entry which is preliminary data.</text>
</comment>
<dbReference type="Gene3D" id="3.80.10.10">
    <property type="entry name" value="Ribonuclease Inhibitor"/>
    <property type="match status" value="1"/>
</dbReference>
<organism evidence="1 2">
    <name type="scientific">Rhodofomes roseus</name>
    <dbReference type="NCBI Taxonomy" id="34475"/>
    <lineage>
        <taxon>Eukaryota</taxon>
        <taxon>Fungi</taxon>
        <taxon>Dikarya</taxon>
        <taxon>Basidiomycota</taxon>
        <taxon>Agaricomycotina</taxon>
        <taxon>Agaricomycetes</taxon>
        <taxon>Polyporales</taxon>
        <taxon>Rhodofomes</taxon>
    </lineage>
</organism>
<dbReference type="Proteomes" id="UP000814176">
    <property type="component" value="Unassembled WGS sequence"/>
</dbReference>
<dbReference type="SUPFAM" id="SSF52047">
    <property type="entry name" value="RNI-like"/>
    <property type="match status" value="1"/>
</dbReference>
<evidence type="ECO:0000313" key="1">
    <source>
        <dbReference type="EMBL" id="KAH9830815.1"/>
    </source>
</evidence>
<proteinExistence type="predicted"/>